<protein>
    <submittedName>
        <fullName evidence="3">Endo-1,4-beta-xylanase</fullName>
    </submittedName>
</protein>
<dbReference type="RefSeq" id="WP_230105942.1">
    <property type="nucleotide sequence ID" value="NZ_AP024845.1"/>
</dbReference>
<dbReference type="InterPro" id="IPR049492">
    <property type="entry name" value="BD-FAE-like_dom"/>
</dbReference>
<dbReference type="Pfam" id="PF20434">
    <property type="entry name" value="BD-FAE"/>
    <property type="match status" value="1"/>
</dbReference>
<evidence type="ECO:0000313" key="3">
    <source>
        <dbReference type="EMBL" id="BDZ77734.1"/>
    </source>
</evidence>
<evidence type="ECO:0000256" key="1">
    <source>
        <dbReference type="ARBA" id="ARBA00022801"/>
    </source>
</evidence>
<sequence length="274" mass="30874">MIIERMKLQTEGSLPDAHFIAYVLDTPGDLHIKKRPMVILCPGGGYERTSFREGEPIAMYFLQKGYHVGILRYSTAPAKYPTALLELGMAMGIVKGHSEEWKVDERQIFVQGSSAGGHLAGCLGVFWNSTFLSKKLGIPSEKLRPAGLLLSYPVISSDENISHKGSFLNLLQDEYEEKKEMLSLERQVTEYTVPCFIWHTFEDRTVPVQNSVRMAEALHEKGIRTELHLFQKGSHGLGSAGEESRRADGSGVQEECQCWMDLAYKWMENICKDQ</sequence>
<dbReference type="InterPro" id="IPR029058">
    <property type="entry name" value="AB_hydrolase_fold"/>
</dbReference>
<keyword evidence="1" id="KW-0378">Hydrolase</keyword>
<gene>
    <name evidence="3" type="primary">aes</name>
    <name evidence="3" type="ORF">Lac1_19170</name>
</gene>
<dbReference type="PANTHER" id="PTHR48081:SF6">
    <property type="entry name" value="PEPTIDASE S9 PROLYL OLIGOPEPTIDASE CATALYTIC DOMAIN-CONTAINING PROTEIN"/>
    <property type="match status" value="1"/>
</dbReference>
<keyword evidence="4" id="KW-1185">Reference proteome</keyword>
<dbReference type="SUPFAM" id="SSF53474">
    <property type="entry name" value="alpha/beta-Hydrolases"/>
    <property type="match status" value="1"/>
</dbReference>
<accession>A0ABM8I9Y9</accession>
<dbReference type="InterPro" id="IPR050300">
    <property type="entry name" value="GDXG_lipolytic_enzyme"/>
</dbReference>
<organism evidence="3 4">
    <name type="scientific">Claveliimonas bilis</name>
    <dbReference type="NCBI Taxonomy" id="3028070"/>
    <lineage>
        <taxon>Bacteria</taxon>
        <taxon>Bacillati</taxon>
        <taxon>Bacillota</taxon>
        <taxon>Clostridia</taxon>
        <taxon>Lachnospirales</taxon>
        <taxon>Lachnospiraceae</taxon>
        <taxon>Claveliimonas</taxon>
    </lineage>
</organism>
<proteinExistence type="predicted"/>
<dbReference type="EMBL" id="AP027742">
    <property type="protein sequence ID" value="BDZ77734.1"/>
    <property type="molecule type" value="Genomic_DNA"/>
</dbReference>
<dbReference type="Proteomes" id="UP001305815">
    <property type="component" value="Chromosome"/>
</dbReference>
<evidence type="ECO:0000313" key="4">
    <source>
        <dbReference type="Proteomes" id="UP001305815"/>
    </source>
</evidence>
<name>A0ABM8I9Y9_9FIRM</name>
<evidence type="ECO:0000259" key="2">
    <source>
        <dbReference type="Pfam" id="PF20434"/>
    </source>
</evidence>
<feature type="domain" description="BD-FAE-like" evidence="2">
    <location>
        <begin position="33"/>
        <end position="218"/>
    </location>
</feature>
<dbReference type="Gene3D" id="3.40.50.1820">
    <property type="entry name" value="alpha/beta hydrolase"/>
    <property type="match status" value="1"/>
</dbReference>
<reference evidence="4" key="1">
    <citation type="journal article" date="2023" name="Int. J. Syst. Evol. Microbiol.">
        <title>Claveliimonas bilis gen. nov., sp. nov., deoxycholic acid-producing bacteria isolated from human faeces, and reclassification of Sellimonas monacensis Zenner et al. 2021 as Claveliimonas monacensis comb. nov.</title>
        <authorList>
            <person name="Hisatomi A."/>
            <person name="Kastawa N.W.E.P.G."/>
            <person name="Song I."/>
            <person name="Ohkuma M."/>
            <person name="Fukiya S."/>
            <person name="Sakamoto M."/>
        </authorList>
    </citation>
    <scope>NUCLEOTIDE SEQUENCE [LARGE SCALE GENOMIC DNA]</scope>
    <source>
        <strain evidence="4">12BBH14</strain>
    </source>
</reference>
<dbReference type="PANTHER" id="PTHR48081">
    <property type="entry name" value="AB HYDROLASE SUPERFAMILY PROTEIN C4A8.06C"/>
    <property type="match status" value="1"/>
</dbReference>